<comment type="similarity">
    <text evidence="2 9">Belongs to the branched chain amino acid transporter family.</text>
</comment>
<evidence type="ECO:0000256" key="4">
    <source>
        <dbReference type="ARBA" id="ARBA00022475"/>
    </source>
</evidence>
<comment type="function">
    <text evidence="9">Component of the transport system for branched-chain amino acids.</text>
</comment>
<evidence type="ECO:0000256" key="7">
    <source>
        <dbReference type="ARBA" id="ARBA00022989"/>
    </source>
</evidence>
<dbReference type="GO" id="GO:0005886">
    <property type="term" value="C:plasma membrane"/>
    <property type="evidence" value="ECO:0007669"/>
    <property type="project" value="UniProtKB-SubCell"/>
</dbReference>
<feature type="transmembrane region" description="Helical" evidence="9">
    <location>
        <begin position="12"/>
        <end position="34"/>
    </location>
</feature>
<dbReference type="PANTHER" id="PTHR30588:SF0">
    <property type="entry name" value="BRANCHED-CHAIN AMINO ACID PERMEASE BRNQ"/>
    <property type="match status" value="1"/>
</dbReference>
<keyword evidence="8 9" id="KW-0472">Membrane</keyword>
<protein>
    <recommendedName>
        <fullName evidence="9">Branched-chain amino acid transport system carrier protein</fullName>
    </recommendedName>
</protein>
<comment type="subcellular location">
    <subcellularLocation>
        <location evidence="1 9">Cell membrane</location>
        <topology evidence="1 9">Multi-pass membrane protein</topology>
    </subcellularLocation>
</comment>
<reference evidence="10 11" key="1">
    <citation type="submission" date="2016-10" db="EMBL/GenBank/DDBJ databases">
        <authorList>
            <person name="de Groot N.N."/>
        </authorList>
    </citation>
    <scope>NUCLEOTIDE SEQUENCE [LARGE SCALE GENOMIC DNA]</scope>
    <source>
        <strain evidence="10 11">DSM 20475</strain>
    </source>
</reference>
<evidence type="ECO:0000256" key="3">
    <source>
        <dbReference type="ARBA" id="ARBA00022448"/>
    </source>
</evidence>
<keyword evidence="11" id="KW-1185">Reference proteome</keyword>
<evidence type="ECO:0000256" key="1">
    <source>
        <dbReference type="ARBA" id="ARBA00004651"/>
    </source>
</evidence>
<dbReference type="EMBL" id="FNAF01000014">
    <property type="protein sequence ID" value="SDE04366.1"/>
    <property type="molecule type" value="Genomic_DNA"/>
</dbReference>
<feature type="transmembrane region" description="Helical" evidence="9">
    <location>
        <begin position="339"/>
        <end position="359"/>
    </location>
</feature>
<sequence>MSSPSTQPKATIGYIITVGFAIFATYFGAGNLIFPPTLGVSAGTLWIFALIGFAITDVGLGVLGIIATTNVGGGVDDVARPVAKWFSVVLGSLICLFIGPLFCVPRVAATTYEMGVQPYAEFIPIWALSFVFFAVTLALTIKQLAVVDIIGKILTPILLIMLAIIFIGAIVHPIGAPVATGAEHQFAHGFMEGYQTMDGIGSLVMAGIFVFDVRARGFKSRKQQLSVIVPACLVSGVCLTLIYGGLTYIGATASGLSEFQGLDRVPLLIGTVFAILGTPGKIALSVAVAAACLTTSIGLTSMVANFFARVTNDKLKYSTNVIIICLVSFFMSLGGVEHIIMLAVNCLLLIYPVVMVLIFMAVFDRFIPYKWAYRGAIIGALAVSILDVWGSYNDGVKGLVNTVPLDTIGFGWIVPAIIGGIIGTVVQMALKAPNPEKPVRPEFDADDI</sequence>
<dbReference type="NCBIfam" id="TIGR00796">
    <property type="entry name" value="livcs"/>
    <property type="match status" value="1"/>
</dbReference>
<feature type="transmembrane region" description="Helical" evidence="9">
    <location>
        <begin position="315"/>
        <end position="333"/>
    </location>
</feature>
<gene>
    <name evidence="10" type="ORF">SAMN04489866_11428</name>
</gene>
<keyword evidence="5 9" id="KW-0812">Transmembrane</keyword>
<name>A0A1G6ZS28_PEPNI</name>
<dbReference type="OrthoDB" id="9783920at2"/>
<keyword evidence="6 9" id="KW-0029">Amino-acid transport</keyword>
<dbReference type="GO" id="GO:0015820">
    <property type="term" value="P:L-leucine transport"/>
    <property type="evidence" value="ECO:0007669"/>
    <property type="project" value="TreeGrafter"/>
</dbReference>
<feature type="transmembrane region" description="Helical" evidence="9">
    <location>
        <begin position="225"/>
        <end position="249"/>
    </location>
</feature>
<proteinExistence type="inferred from homology"/>
<accession>A0A1G6ZS28</accession>
<keyword evidence="4" id="KW-1003">Cell membrane</keyword>
<evidence type="ECO:0000256" key="5">
    <source>
        <dbReference type="ARBA" id="ARBA00022692"/>
    </source>
</evidence>
<feature type="transmembrane region" description="Helical" evidence="9">
    <location>
        <begin position="410"/>
        <end position="430"/>
    </location>
</feature>
<feature type="transmembrane region" description="Helical" evidence="9">
    <location>
        <begin position="153"/>
        <end position="174"/>
    </location>
</feature>
<organism evidence="10 11">
    <name type="scientific">Peptococcus niger</name>
    <dbReference type="NCBI Taxonomy" id="2741"/>
    <lineage>
        <taxon>Bacteria</taxon>
        <taxon>Bacillati</taxon>
        <taxon>Bacillota</taxon>
        <taxon>Clostridia</taxon>
        <taxon>Eubacteriales</taxon>
        <taxon>Peptococcaceae</taxon>
        <taxon>Peptococcus</taxon>
    </lineage>
</organism>
<dbReference type="GO" id="GO:0015190">
    <property type="term" value="F:L-leucine transmembrane transporter activity"/>
    <property type="evidence" value="ECO:0007669"/>
    <property type="project" value="TreeGrafter"/>
</dbReference>
<dbReference type="GO" id="GO:0015188">
    <property type="term" value="F:L-isoleucine transmembrane transporter activity"/>
    <property type="evidence" value="ECO:0007669"/>
    <property type="project" value="TreeGrafter"/>
</dbReference>
<dbReference type="PANTHER" id="PTHR30588">
    <property type="entry name" value="BRANCHED-CHAIN AMINO ACID TRANSPORT SYSTEM 2 CARRIER PROTEIN"/>
    <property type="match status" value="1"/>
</dbReference>
<feature type="transmembrane region" description="Helical" evidence="9">
    <location>
        <begin position="122"/>
        <end position="141"/>
    </location>
</feature>
<keyword evidence="7 9" id="KW-1133">Transmembrane helix</keyword>
<evidence type="ECO:0000256" key="9">
    <source>
        <dbReference type="RuleBase" id="RU362122"/>
    </source>
</evidence>
<evidence type="ECO:0000313" key="10">
    <source>
        <dbReference type="EMBL" id="SDE04366.1"/>
    </source>
</evidence>
<dbReference type="InterPro" id="IPR004685">
    <property type="entry name" value="Brnchd-chn_aa_trnsp_Livcs"/>
</dbReference>
<dbReference type="Proteomes" id="UP000198995">
    <property type="component" value="Unassembled WGS sequence"/>
</dbReference>
<evidence type="ECO:0000256" key="6">
    <source>
        <dbReference type="ARBA" id="ARBA00022970"/>
    </source>
</evidence>
<dbReference type="GO" id="GO:0015818">
    <property type="term" value="P:isoleucine transport"/>
    <property type="evidence" value="ECO:0007669"/>
    <property type="project" value="TreeGrafter"/>
</dbReference>
<dbReference type="AlphaFoldDB" id="A0A1G6ZS28"/>
<feature type="transmembrane region" description="Helical" evidence="9">
    <location>
        <begin position="46"/>
        <end position="70"/>
    </location>
</feature>
<feature type="transmembrane region" description="Helical" evidence="9">
    <location>
        <begin position="282"/>
        <end position="308"/>
    </location>
</feature>
<feature type="transmembrane region" description="Helical" evidence="9">
    <location>
        <begin position="82"/>
        <end position="102"/>
    </location>
</feature>
<dbReference type="GO" id="GO:0005304">
    <property type="term" value="F:L-valine transmembrane transporter activity"/>
    <property type="evidence" value="ECO:0007669"/>
    <property type="project" value="TreeGrafter"/>
</dbReference>
<keyword evidence="3 9" id="KW-0813">Transport</keyword>
<feature type="transmembrane region" description="Helical" evidence="9">
    <location>
        <begin position="371"/>
        <end position="390"/>
    </location>
</feature>
<evidence type="ECO:0000256" key="2">
    <source>
        <dbReference type="ARBA" id="ARBA00008540"/>
    </source>
</evidence>
<dbReference type="RefSeq" id="WP_091792323.1">
    <property type="nucleotide sequence ID" value="NZ_FNAF01000014.1"/>
</dbReference>
<feature type="transmembrane region" description="Helical" evidence="9">
    <location>
        <begin position="194"/>
        <end position="213"/>
    </location>
</feature>
<evidence type="ECO:0000256" key="8">
    <source>
        <dbReference type="ARBA" id="ARBA00023136"/>
    </source>
</evidence>
<dbReference type="Pfam" id="PF05525">
    <property type="entry name" value="Branch_AA_trans"/>
    <property type="match status" value="1"/>
</dbReference>
<evidence type="ECO:0000313" key="11">
    <source>
        <dbReference type="Proteomes" id="UP000198995"/>
    </source>
</evidence>